<protein>
    <recommendedName>
        <fullName evidence="1">Reverse transcriptase Ty1/copia-type domain-containing protein</fullName>
    </recommendedName>
</protein>
<dbReference type="PANTHER" id="PTHR11439:SF463">
    <property type="entry name" value="REVERSE TRANSCRIPTASE TY1_COPIA-TYPE DOMAIN-CONTAINING PROTEIN"/>
    <property type="match status" value="1"/>
</dbReference>
<feature type="domain" description="Reverse transcriptase Ty1/copia-type" evidence="1">
    <location>
        <begin position="12"/>
        <end position="251"/>
    </location>
</feature>
<dbReference type="InterPro" id="IPR013103">
    <property type="entry name" value="RVT_2"/>
</dbReference>
<accession>A0AAE1QNN3</accession>
<dbReference type="PANTHER" id="PTHR11439">
    <property type="entry name" value="GAG-POL-RELATED RETROTRANSPOSON"/>
    <property type="match status" value="1"/>
</dbReference>
<keyword evidence="3" id="KW-1185">Reference proteome</keyword>
<name>A0AAE1QNN3_9SOLA</name>
<comment type="caution">
    <text evidence="2">The sequence shown here is derived from an EMBL/GenBank/DDBJ whole genome shotgun (WGS) entry which is preliminary data.</text>
</comment>
<evidence type="ECO:0000313" key="2">
    <source>
        <dbReference type="EMBL" id="KAK4336735.1"/>
    </source>
</evidence>
<proteinExistence type="predicted"/>
<dbReference type="EMBL" id="JAVYJV010000099">
    <property type="protein sequence ID" value="KAK4336735.1"/>
    <property type="molecule type" value="Genomic_DNA"/>
</dbReference>
<evidence type="ECO:0000313" key="3">
    <source>
        <dbReference type="Proteomes" id="UP001291623"/>
    </source>
</evidence>
<dbReference type="Pfam" id="PF07727">
    <property type="entry name" value="RVT_2"/>
    <property type="match status" value="1"/>
</dbReference>
<sequence length="491" mass="57341">MKTEINHMHNLNVWELVEAPDNSKIIKNKWVYTRKRKSNNEIVFRARLVATGYQQRQFIDYDELYSPTLDIDSLRFLISIGLKRKMNIYTADVTTAYLHADIDKTIFMKQPDGFDDKSGRVCKLKKSIYGLKQSGRMWNEKISQFLNDCDLHTARCNTTIFFNKDLSLIVGVYVDDLILISKNDKIFDEFINKFQSKSNIQLKITKSLDKFLNIEVKYDKSNSIYFSMKDKIIKLANSVGINKENSQMIPIRRSKLLEKDLDQPLFLDINLYQSIIGQISYIARIVRPDVIFAINQLSRFNNEPRLTHFKYALQLVQYLFNTRNLSLKYSSLNYHDNIVGFSDSDFANDVYERRSISGIAIFHNNNLISWKSNMQGESASSVNSAEIFSAFETSILIETFYRIMIEFKIDTKNHKLYSDSAAVIRYSKYGPVTPKTKNLDAKIFNLRDKVIQKNIVAQHVKTEFNIADQFTKFLPKDKFLELRKKLNLVYL</sequence>
<evidence type="ECO:0000259" key="1">
    <source>
        <dbReference type="Pfam" id="PF07727"/>
    </source>
</evidence>
<organism evidence="2 3">
    <name type="scientific">Anisodus tanguticus</name>
    <dbReference type="NCBI Taxonomy" id="243964"/>
    <lineage>
        <taxon>Eukaryota</taxon>
        <taxon>Viridiplantae</taxon>
        <taxon>Streptophyta</taxon>
        <taxon>Embryophyta</taxon>
        <taxon>Tracheophyta</taxon>
        <taxon>Spermatophyta</taxon>
        <taxon>Magnoliopsida</taxon>
        <taxon>eudicotyledons</taxon>
        <taxon>Gunneridae</taxon>
        <taxon>Pentapetalae</taxon>
        <taxon>asterids</taxon>
        <taxon>lamiids</taxon>
        <taxon>Solanales</taxon>
        <taxon>Solanaceae</taxon>
        <taxon>Solanoideae</taxon>
        <taxon>Hyoscyameae</taxon>
        <taxon>Anisodus</taxon>
    </lineage>
</organism>
<dbReference type="SUPFAM" id="SSF56672">
    <property type="entry name" value="DNA/RNA polymerases"/>
    <property type="match status" value="1"/>
</dbReference>
<dbReference type="Proteomes" id="UP001291623">
    <property type="component" value="Unassembled WGS sequence"/>
</dbReference>
<gene>
    <name evidence="2" type="ORF">RND71_044135</name>
</gene>
<dbReference type="AlphaFoldDB" id="A0AAE1QNN3"/>
<reference evidence="2" key="1">
    <citation type="submission" date="2023-12" db="EMBL/GenBank/DDBJ databases">
        <title>Genome assembly of Anisodus tanguticus.</title>
        <authorList>
            <person name="Wang Y.-J."/>
        </authorList>
    </citation>
    <scope>NUCLEOTIDE SEQUENCE</scope>
    <source>
        <strain evidence="2">KB-2021</strain>
        <tissue evidence="2">Leaf</tissue>
    </source>
</reference>
<dbReference type="CDD" id="cd09272">
    <property type="entry name" value="RNase_HI_RT_Ty1"/>
    <property type="match status" value="1"/>
</dbReference>
<dbReference type="InterPro" id="IPR043502">
    <property type="entry name" value="DNA/RNA_pol_sf"/>
</dbReference>